<dbReference type="InterPro" id="IPR007709">
    <property type="entry name" value="N-FG_amidohydro"/>
</dbReference>
<dbReference type="EMBL" id="JAHQCS010000143">
    <property type="protein sequence ID" value="MBU9713549.1"/>
    <property type="molecule type" value="Genomic_DNA"/>
</dbReference>
<dbReference type="Pfam" id="PF05013">
    <property type="entry name" value="FGase"/>
    <property type="match status" value="1"/>
</dbReference>
<gene>
    <name evidence="1" type="ORF">KS419_17610</name>
</gene>
<reference evidence="1 2" key="1">
    <citation type="submission" date="2021-06" db="EMBL/GenBank/DDBJ databases">
        <title>Bacillus sp. RD4P76, an endophyte from a halophyte.</title>
        <authorList>
            <person name="Sun J.-Q."/>
        </authorList>
    </citation>
    <scope>NUCLEOTIDE SEQUENCE [LARGE SCALE GENOMIC DNA]</scope>
    <source>
        <strain evidence="1 2">CGMCC 1.15917</strain>
    </source>
</reference>
<proteinExistence type="predicted"/>
<evidence type="ECO:0000313" key="1">
    <source>
        <dbReference type="EMBL" id="MBU9713549.1"/>
    </source>
</evidence>
<evidence type="ECO:0000313" key="2">
    <source>
        <dbReference type="Proteomes" id="UP000784880"/>
    </source>
</evidence>
<sequence length="287" mass="32857">MIDNNKKLPILISVPHGGLTIPSFIRDKCLLSEKDILLDCDTWSNYLYDFKNDVEEFMETDISRIVVDLNRSIDDMPPTNPDGIIKTKTVDGKTVWNTFSGELSEIEIKEIIDRYYKPYHIKLERASNNPHVLLGIDCHTMLDIGPVKNSNSWEKRPIFCLGNRGSLTGEIKHEPISAPSELILKFKSLLEKKFANFISLPLGEDVPLVTINDPFSGGYITKHHGQKGLIPWVQLEINRSLYLPSSDLLSIEPSQLDLARMKEIKTRLYKVFQELIDEFTTTRKKVR</sequence>
<dbReference type="RefSeq" id="WP_217067701.1">
    <property type="nucleotide sequence ID" value="NZ_JAHQCS010000143.1"/>
</dbReference>
<organism evidence="1 2">
    <name type="scientific">Evansella tamaricis</name>
    <dbReference type="NCBI Taxonomy" id="2069301"/>
    <lineage>
        <taxon>Bacteria</taxon>
        <taxon>Bacillati</taxon>
        <taxon>Bacillota</taxon>
        <taxon>Bacilli</taxon>
        <taxon>Bacillales</taxon>
        <taxon>Bacillaceae</taxon>
        <taxon>Evansella</taxon>
    </lineage>
</organism>
<accession>A0ABS6JIP6</accession>
<name>A0ABS6JIP6_9BACI</name>
<dbReference type="Proteomes" id="UP000784880">
    <property type="component" value="Unassembled WGS sequence"/>
</dbReference>
<keyword evidence="2" id="KW-1185">Reference proteome</keyword>
<comment type="caution">
    <text evidence="1">The sequence shown here is derived from an EMBL/GenBank/DDBJ whole genome shotgun (WGS) entry which is preliminary data.</text>
</comment>
<protein>
    <submittedName>
        <fullName evidence="1">N-formylglutamate amidohydrolase</fullName>
    </submittedName>
</protein>